<evidence type="ECO:0000313" key="2">
    <source>
        <dbReference type="Proteomes" id="UP001642464"/>
    </source>
</evidence>
<name>A0ABP0I2N3_9DINO</name>
<protein>
    <submittedName>
        <fullName evidence="1">Uncharacterized protein</fullName>
    </submittedName>
</protein>
<evidence type="ECO:0000313" key="1">
    <source>
        <dbReference type="EMBL" id="CAK8996257.1"/>
    </source>
</evidence>
<proteinExistence type="predicted"/>
<comment type="caution">
    <text evidence="1">The sequence shown here is derived from an EMBL/GenBank/DDBJ whole genome shotgun (WGS) entry which is preliminary data.</text>
</comment>
<sequence>MANLVAETPAAAAAPGEPKEISAILFEDRDLGTVSIEGLQQYRFQQSEAPAAMLGNTSLNVLRNQSTRWHTAAGNLNMFLFQLQRVIEELEANERQGKSPTEILAQQPLSEQGRDQVAPPPGGAAVYSWSYVEKLVTLQNLAADTSEDTASMPPRPDIKIESLLGTLLLSVAKFGSLSAATQKLADLAGQIGTSNAEMGSKVDDQNLAITKIGGCPQGAPGSSEKLCERAASCGQTWAWKLSSGKHHSSCFPDWTRSADGASLSGFAELGKIPGADILRPPVPPQTRCCAASWTHEDWPFAAMVEP</sequence>
<keyword evidence="2" id="KW-1185">Reference proteome</keyword>
<dbReference type="EMBL" id="CAXAMM010002459">
    <property type="protein sequence ID" value="CAK8996257.1"/>
    <property type="molecule type" value="Genomic_DNA"/>
</dbReference>
<reference evidence="1 2" key="1">
    <citation type="submission" date="2024-02" db="EMBL/GenBank/DDBJ databases">
        <authorList>
            <person name="Chen Y."/>
            <person name="Shah S."/>
            <person name="Dougan E. K."/>
            <person name="Thang M."/>
            <person name="Chan C."/>
        </authorList>
    </citation>
    <scope>NUCLEOTIDE SEQUENCE [LARGE SCALE GENOMIC DNA]</scope>
</reference>
<organism evidence="1 2">
    <name type="scientific">Durusdinium trenchii</name>
    <dbReference type="NCBI Taxonomy" id="1381693"/>
    <lineage>
        <taxon>Eukaryota</taxon>
        <taxon>Sar</taxon>
        <taxon>Alveolata</taxon>
        <taxon>Dinophyceae</taxon>
        <taxon>Suessiales</taxon>
        <taxon>Symbiodiniaceae</taxon>
        <taxon>Durusdinium</taxon>
    </lineage>
</organism>
<accession>A0ABP0I2N3</accession>
<dbReference type="Proteomes" id="UP001642464">
    <property type="component" value="Unassembled WGS sequence"/>
</dbReference>
<gene>
    <name evidence="1" type="ORF">SCF082_LOCUS4709</name>
</gene>